<dbReference type="Pfam" id="PF01151">
    <property type="entry name" value="ELO"/>
    <property type="match status" value="1"/>
</dbReference>
<keyword evidence="5 11" id="KW-0812">Transmembrane</keyword>
<evidence type="ECO:0000256" key="6">
    <source>
        <dbReference type="ARBA" id="ARBA00022832"/>
    </source>
</evidence>
<evidence type="ECO:0000256" key="5">
    <source>
        <dbReference type="ARBA" id="ARBA00022692"/>
    </source>
</evidence>
<comment type="pathway">
    <text evidence="2">Lipid metabolism; fatty acid biosynthesis.</text>
</comment>
<keyword evidence="9 11" id="KW-0472">Membrane</keyword>
<dbReference type="PROSITE" id="PS01188">
    <property type="entry name" value="ELO"/>
    <property type="match status" value="1"/>
</dbReference>
<dbReference type="InterPro" id="IPR002076">
    <property type="entry name" value="ELO_fam"/>
</dbReference>
<dbReference type="EC" id="2.3.1.199" evidence="11"/>
<evidence type="ECO:0000313" key="13">
    <source>
        <dbReference type="Proteomes" id="UP000271098"/>
    </source>
</evidence>
<feature type="transmembrane region" description="Helical" evidence="11">
    <location>
        <begin position="115"/>
        <end position="135"/>
    </location>
</feature>
<evidence type="ECO:0000256" key="9">
    <source>
        <dbReference type="ARBA" id="ARBA00023136"/>
    </source>
</evidence>
<feature type="transmembrane region" description="Helical" evidence="11">
    <location>
        <begin position="45"/>
        <end position="66"/>
    </location>
</feature>
<dbReference type="GO" id="GO:0034626">
    <property type="term" value="P:fatty acid elongation, polyunsaturated fatty acid"/>
    <property type="evidence" value="ECO:0007669"/>
    <property type="project" value="TreeGrafter"/>
</dbReference>
<dbReference type="PANTHER" id="PTHR11157:SF27">
    <property type="entry name" value="ELONGATION OF LONG CHAIN FATTY ACIDS PROTEIN 6"/>
    <property type="match status" value="1"/>
</dbReference>
<dbReference type="GO" id="GO:0034625">
    <property type="term" value="P:fatty acid elongation, monounsaturated fatty acid"/>
    <property type="evidence" value="ECO:0007669"/>
    <property type="project" value="TreeGrafter"/>
</dbReference>
<dbReference type="Proteomes" id="UP000271098">
    <property type="component" value="Unassembled WGS sequence"/>
</dbReference>
<dbReference type="EMBL" id="UYRT01005350">
    <property type="protein sequence ID" value="VDK38526.1"/>
    <property type="molecule type" value="Genomic_DNA"/>
</dbReference>
<keyword evidence="8 11" id="KW-0443">Lipid metabolism</keyword>
<keyword evidence="4 11" id="KW-0808">Transferase</keyword>
<dbReference type="GO" id="GO:0019367">
    <property type="term" value="P:fatty acid elongation, saturated fatty acid"/>
    <property type="evidence" value="ECO:0007669"/>
    <property type="project" value="TreeGrafter"/>
</dbReference>
<comment type="caution">
    <text evidence="11">Lacks conserved residue(s) required for the propagation of feature annotation.</text>
</comment>
<evidence type="ECO:0000256" key="2">
    <source>
        <dbReference type="ARBA" id="ARBA00005194"/>
    </source>
</evidence>
<evidence type="ECO:0000313" key="14">
    <source>
        <dbReference type="WBParaSite" id="GPUH_0000322001-mRNA-1"/>
    </source>
</evidence>
<evidence type="ECO:0000256" key="10">
    <source>
        <dbReference type="ARBA" id="ARBA00023160"/>
    </source>
</evidence>
<dbReference type="WBParaSite" id="GPUH_0000322001-mRNA-1">
    <property type="protein sequence ID" value="GPUH_0000322001-mRNA-1"/>
    <property type="gene ID" value="GPUH_0000322001"/>
</dbReference>
<comment type="similarity">
    <text evidence="11">Belongs to the ELO family.</text>
</comment>
<keyword evidence="13" id="KW-1185">Reference proteome</keyword>
<dbReference type="UniPathway" id="UPA00094"/>
<reference evidence="14" key="1">
    <citation type="submission" date="2016-06" db="UniProtKB">
        <authorList>
            <consortium name="WormBaseParasite"/>
        </authorList>
    </citation>
    <scope>IDENTIFICATION</scope>
</reference>
<keyword evidence="6 11" id="KW-0276">Fatty acid metabolism</keyword>
<gene>
    <name evidence="12" type="ORF">GPUH_LOCUS3214</name>
</gene>
<evidence type="ECO:0000256" key="1">
    <source>
        <dbReference type="ARBA" id="ARBA00004141"/>
    </source>
</evidence>
<organism evidence="14">
    <name type="scientific">Gongylonema pulchrum</name>
    <dbReference type="NCBI Taxonomy" id="637853"/>
    <lineage>
        <taxon>Eukaryota</taxon>
        <taxon>Metazoa</taxon>
        <taxon>Ecdysozoa</taxon>
        <taxon>Nematoda</taxon>
        <taxon>Chromadorea</taxon>
        <taxon>Rhabditida</taxon>
        <taxon>Spirurina</taxon>
        <taxon>Spiruromorpha</taxon>
        <taxon>Spiruroidea</taxon>
        <taxon>Gongylonematidae</taxon>
        <taxon>Gongylonema</taxon>
    </lineage>
</organism>
<keyword evidence="10 11" id="KW-0275">Fatty acid biosynthesis</keyword>
<keyword evidence="3 11" id="KW-0444">Lipid biosynthesis</keyword>
<dbReference type="GO" id="GO:0009922">
    <property type="term" value="F:fatty acid elongase activity"/>
    <property type="evidence" value="ECO:0007669"/>
    <property type="project" value="UniProtKB-EC"/>
</dbReference>
<feature type="transmembrane region" description="Helical" evidence="11">
    <location>
        <begin position="20"/>
        <end position="39"/>
    </location>
</feature>
<dbReference type="GO" id="GO:0030148">
    <property type="term" value="P:sphingolipid biosynthetic process"/>
    <property type="evidence" value="ECO:0007669"/>
    <property type="project" value="TreeGrafter"/>
</dbReference>
<evidence type="ECO:0000256" key="8">
    <source>
        <dbReference type="ARBA" id="ARBA00023098"/>
    </source>
</evidence>
<accession>A0A183D3C4</accession>
<name>A0A183D3C4_9BILA</name>
<reference evidence="12 13" key="2">
    <citation type="submission" date="2018-11" db="EMBL/GenBank/DDBJ databases">
        <authorList>
            <consortium name="Pathogen Informatics"/>
        </authorList>
    </citation>
    <scope>NUCLEOTIDE SEQUENCE [LARGE SCALE GENOMIC DNA]</scope>
</reference>
<proteinExistence type="inferred from homology"/>
<dbReference type="AlphaFoldDB" id="A0A183D3C4"/>
<sequence length="156" mass="18379">MSKFAELGDTFLIVLRKKPLLFLHWYHHVLTLNYGIISYSEHTPYNTWIIWLNFTVHSFMYSYYFLRSMGIRIPASIAARITTMQMLQFVITVLILLHVGYLMASDVPVDGTQRTYLFCLGMEISYIILFANFFYQSYVRGGGKKFKQEKMAEKKE</sequence>
<evidence type="ECO:0000256" key="11">
    <source>
        <dbReference type="RuleBase" id="RU361115"/>
    </source>
</evidence>
<dbReference type="GO" id="GO:0042761">
    <property type="term" value="P:very long-chain fatty acid biosynthetic process"/>
    <property type="evidence" value="ECO:0007669"/>
    <property type="project" value="TreeGrafter"/>
</dbReference>
<keyword evidence="7 11" id="KW-1133">Transmembrane helix</keyword>
<comment type="subcellular location">
    <subcellularLocation>
        <location evidence="1">Membrane</location>
        <topology evidence="1">Multi-pass membrane protein</topology>
    </subcellularLocation>
</comment>
<evidence type="ECO:0000256" key="4">
    <source>
        <dbReference type="ARBA" id="ARBA00022679"/>
    </source>
</evidence>
<dbReference type="InterPro" id="IPR030457">
    <property type="entry name" value="ELO_CS"/>
</dbReference>
<dbReference type="PANTHER" id="PTHR11157">
    <property type="entry name" value="FATTY ACID ACYL TRANSFERASE-RELATED"/>
    <property type="match status" value="1"/>
</dbReference>
<dbReference type="GO" id="GO:0005789">
    <property type="term" value="C:endoplasmic reticulum membrane"/>
    <property type="evidence" value="ECO:0007669"/>
    <property type="project" value="TreeGrafter"/>
</dbReference>
<dbReference type="OrthoDB" id="10259681at2759"/>
<comment type="catalytic activity">
    <reaction evidence="11">
        <text>a very-long-chain acyl-CoA + malonyl-CoA + H(+) = a very-long-chain 3-oxoacyl-CoA + CO2 + CoA</text>
        <dbReference type="Rhea" id="RHEA:32727"/>
        <dbReference type="ChEBI" id="CHEBI:15378"/>
        <dbReference type="ChEBI" id="CHEBI:16526"/>
        <dbReference type="ChEBI" id="CHEBI:57287"/>
        <dbReference type="ChEBI" id="CHEBI:57384"/>
        <dbReference type="ChEBI" id="CHEBI:90725"/>
        <dbReference type="ChEBI" id="CHEBI:90736"/>
        <dbReference type="EC" id="2.3.1.199"/>
    </reaction>
</comment>
<protein>
    <recommendedName>
        <fullName evidence="11">Elongation of very long chain fatty acids protein</fullName>
        <ecNumber evidence="11">2.3.1.199</ecNumber>
    </recommendedName>
    <alternativeName>
        <fullName evidence="11">Very-long-chain 3-oxoacyl-CoA synthase</fullName>
    </alternativeName>
</protein>
<evidence type="ECO:0000313" key="12">
    <source>
        <dbReference type="EMBL" id="VDK38526.1"/>
    </source>
</evidence>
<evidence type="ECO:0000256" key="3">
    <source>
        <dbReference type="ARBA" id="ARBA00022516"/>
    </source>
</evidence>
<evidence type="ECO:0000256" key="7">
    <source>
        <dbReference type="ARBA" id="ARBA00022989"/>
    </source>
</evidence>
<feature type="transmembrane region" description="Helical" evidence="11">
    <location>
        <begin position="86"/>
        <end position="103"/>
    </location>
</feature>